<feature type="compositionally biased region" description="Acidic residues" evidence="1">
    <location>
        <begin position="245"/>
        <end position="254"/>
    </location>
</feature>
<dbReference type="PANTHER" id="PTHR24419:SF18">
    <property type="entry name" value="SERINE_THREONINE-PROTEIN KINASE HASPIN"/>
    <property type="match status" value="1"/>
</dbReference>
<accession>A0A9J6FMN6</accession>
<dbReference type="Pfam" id="PF12330">
    <property type="entry name" value="Haspin_kinase"/>
    <property type="match status" value="1"/>
</dbReference>
<dbReference type="OrthoDB" id="6421756at2759"/>
<organism evidence="2 3">
    <name type="scientific">Haemaphysalis longicornis</name>
    <name type="common">Bush tick</name>
    <dbReference type="NCBI Taxonomy" id="44386"/>
    <lineage>
        <taxon>Eukaryota</taxon>
        <taxon>Metazoa</taxon>
        <taxon>Ecdysozoa</taxon>
        <taxon>Arthropoda</taxon>
        <taxon>Chelicerata</taxon>
        <taxon>Arachnida</taxon>
        <taxon>Acari</taxon>
        <taxon>Parasitiformes</taxon>
        <taxon>Ixodida</taxon>
        <taxon>Ixodoidea</taxon>
        <taxon>Ixodidae</taxon>
        <taxon>Haemaphysalinae</taxon>
        <taxon>Haemaphysalis</taxon>
    </lineage>
</organism>
<dbReference type="GO" id="GO:0000278">
    <property type="term" value="P:mitotic cell cycle"/>
    <property type="evidence" value="ECO:0007669"/>
    <property type="project" value="TreeGrafter"/>
</dbReference>
<dbReference type="GO" id="GO:0005634">
    <property type="term" value="C:nucleus"/>
    <property type="evidence" value="ECO:0007669"/>
    <property type="project" value="TreeGrafter"/>
</dbReference>
<dbReference type="VEuPathDB" id="VectorBase:HLOH_058659"/>
<dbReference type="AlphaFoldDB" id="A0A9J6FMN6"/>
<protein>
    <submittedName>
        <fullName evidence="2">Uncharacterized protein</fullName>
    </submittedName>
</protein>
<dbReference type="Proteomes" id="UP000821853">
    <property type="component" value="Chromosome 10"/>
</dbReference>
<gene>
    <name evidence="2" type="ORF">HPB48_005930</name>
</gene>
<feature type="region of interest" description="Disordered" evidence="1">
    <location>
        <begin position="197"/>
        <end position="255"/>
    </location>
</feature>
<dbReference type="GO" id="GO:0035556">
    <property type="term" value="P:intracellular signal transduction"/>
    <property type="evidence" value="ECO:0007669"/>
    <property type="project" value="TreeGrafter"/>
</dbReference>
<sequence length="549" mass="61313">MIGFVIYMVTLLGAFFIGRYSQRWALPGITYQAANSTTAPAGLLADGCRPQGDQTWRLPLADRVWEVVERVDGEHFIRVTRALQLVAHPEDNLPFESLVIIVPLLLSLALTRCCTRFPQCCLSSSLTSSRPQTSCRGSFSAFHLVQARRERSRSLGSRPASCGLSGETERRTRAAIAIQRWLRRTFWPALRGRRLHPHKDTLPRLPSRCVGYSRSSRQSEPDQAAPPQDVPEGGSKANAETGDSPPEDVGDDSLADCRLPLTCTTAELVTKMTAPHGVEDNADNRTEFLWPIELEYTSTNDVSPQSEGDGSAPKKLNGMCRLVSLGATNSKKCFNTHDNPFREQWAELESALQLRSVVQQVGLTVAVAEAALEFEHRALTAPHVLVRATQDRTAHFHLMNNDVWVKLHGFETKIIDFATSRLCQDTGSAPVYVDLGKVPEQKKIAIGERFALVEAEIRFHFANTASSFQTRRVPVPPIHECHLPPRTNSWNPRRVRTDLRQFVFLDDHEEDAAWREIQLWSREIAGCNSAKDFVVARILQTTSVNGNSF</sequence>
<dbReference type="EMBL" id="JABSTR010000002">
    <property type="protein sequence ID" value="KAH9363537.1"/>
    <property type="molecule type" value="Genomic_DNA"/>
</dbReference>
<name>A0A9J6FMN6_HAELO</name>
<evidence type="ECO:0000256" key="1">
    <source>
        <dbReference type="SAM" id="MobiDB-lite"/>
    </source>
</evidence>
<evidence type="ECO:0000313" key="3">
    <source>
        <dbReference type="Proteomes" id="UP000821853"/>
    </source>
</evidence>
<dbReference type="Gene3D" id="1.10.510.10">
    <property type="entry name" value="Transferase(Phosphotransferase) domain 1"/>
    <property type="match status" value="1"/>
</dbReference>
<proteinExistence type="predicted"/>
<dbReference type="GO" id="GO:0005737">
    <property type="term" value="C:cytoplasm"/>
    <property type="evidence" value="ECO:0007669"/>
    <property type="project" value="TreeGrafter"/>
</dbReference>
<dbReference type="PANTHER" id="PTHR24419">
    <property type="entry name" value="INTERLEUKIN-1 RECEPTOR-ASSOCIATED KINASE"/>
    <property type="match status" value="1"/>
</dbReference>
<keyword evidence="3" id="KW-1185">Reference proteome</keyword>
<reference evidence="2 3" key="1">
    <citation type="journal article" date="2020" name="Cell">
        <title>Large-Scale Comparative Analyses of Tick Genomes Elucidate Their Genetic Diversity and Vector Capacities.</title>
        <authorList>
            <consortium name="Tick Genome and Microbiome Consortium (TIGMIC)"/>
            <person name="Jia N."/>
            <person name="Wang J."/>
            <person name="Shi W."/>
            <person name="Du L."/>
            <person name="Sun Y."/>
            <person name="Zhan W."/>
            <person name="Jiang J.F."/>
            <person name="Wang Q."/>
            <person name="Zhang B."/>
            <person name="Ji P."/>
            <person name="Bell-Sakyi L."/>
            <person name="Cui X.M."/>
            <person name="Yuan T.T."/>
            <person name="Jiang B.G."/>
            <person name="Yang W.F."/>
            <person name="Lam T.T."/>
            <person name="Chang Q.C."/>
            <person name="Ding S.J."/>
            <person name="Wang X.J."/>
            <person name="Zhu J.G."/>
            <person name="Ruan X.D."/>
            <person name="Zhao L."/>
            <person name="Wei J.T."/>
            <person name="Ye R.Z."/>
            <person name="Que T.C."/>
            <person name="Du C.H."/>
            <person name="Zhou Y.H."/>
            <person name="Cheng J.X."/>
            <person name="Dai P.F."/>
            <person name="Guo W.B."/>
            <person name="Han X.H."/>
            <person name="Huang E.J."/>
            <person name="Li L.F."/>
            <person name="Wei W."/>
            <person name="Gao Y.C."/>
            <person name="Liu J.Z."/>
            <person name="Shao H.Z."/>
            <person name="Wang X."/>
            <person name="Wang C.C."/>
            <person name="Yang T.C."/>
            <person name="Huo Q.B."/>
            <person name="Li W."/>
            <person name="Chen H.Y."/>
            <person name="Chen S.E."/>
            <person name="Zhou L.G."/>
            <person name="Ni X.B."/>
            <person name="Tian J.H."/>
            <person name="Sheng Y."/>
            <person name="Liu T."/>
            <person name="Pan Y.S."/>
            <person name="Xia L.Y."/>
            <person name="Li J."/>
            <person name="Zhao F."/>
            <person name="Cao W.C."/>
        </authorList>
    </citation>
    <scope>NUCLEOTIDE SEQUENCE [LARGE SCALE GENOMIC DNA]</scope>
    <source>
        <strain evidence="2">HaeL-2018</strain>
    </source>
</reference>
<comment type="caution">
    <text evidence="2">The sequence shown here is derived from an EMBL/GenBank/DDBJ whole genome shotgun (WGS) entry which is preliminary data.</text>
</comment>
<dbReference type="GO" id="GO:0072354">
    <property type="term" value="F:histone H3T3 kinase activity"/>
    <property type="evidence" value="ECO:0007669"/>
    <property type="project" value="TreeGrafter"/>
</dbReference>
<evidence type="ECO:0000313" key="2">
    <source>
        <dbReference type="EMBL" id="KAH9363537.1"/>
    </source>
</evidence>